<evidence type="ECO:0000313" key="2">
    <source>
        <dbReference type="EMBL" id="MVN75000.1"/>
    </source>
</evidence>
<dbReference type="AlphaFoldDB" id="A0A7K1T9C5"/>
<sequence length="285" mass="31083">MKASSLLVAAALLLPAAGAFAQSSLTTASRQQGGSGTFPTPSATASPVRYTRSLAGGGSITYFGTVCSHDAQHAQFAQLRQVFESSQPTVVFFENPDCGVDSTEAATISRVGQAGYARYLAGQHQVPVARLDDPLAEYAYLQTKLDPERLKVYYLLHISQQFRTRTGANKTLMVKAMRQFIANSRHFAPGTEQAIHNLAEFEVAYQKYCPAGSKWWQAPTAWFSPAAPAPSADNQFLQDVRTAVGEFRERYTYRKLTDLAQAGQRVLVVLDRDHMPAPATSLASK</sequence>
<gene>
    <name evidence="2" type="ORF">GO988_01530</name>
</gene>
<reference evidence="2 3" key="1">
    <citation type="submission" date="2019-12" db="EMBL/GenBank/DDBJ databases">
        <title>Hymenobacter sp. HMF4947 Genome sequencing and assembly.</title>
        <authorList>
            <person name="Kang H."/>
            <person name="Cha I."/>
            <person name="Kim H."/>
            <person name="Joh K."/>
        </authorList>
    </citation>
    <scope>NUCLEOTIDE SEQUENCE [LARGE SCALE GENOMIC DNA]</scope>
    <source>
        <strain evidence="2 3">HMF4947</strain>
    </source>
</reference>
<proteinExistence type="predicted"/>
<organism evidence="2 3">
    <name type="scientific">Hymenobacter ginkgonis</name>
    <dbReference type="NCBI Taxonomy" id="2682976"/>
    <lineage>
        <taxon>Bacteria</taxon>
        <taxon>Pseudomonadati</taxon>
        <taxon>Bacteroidota</taxon>
        <taxon>Cytophagia</taxon>
        <taxon>Cytophagales</taxon>
        <taxon>Hymenobacteraceae</taxon>
        <taxon>Hymenobacter</taxon>
    </lineage>
</organism>
<evidence type="ECO:0000313" key="3">
    <source>
        <dbReference type="Proteomes" id="UP000441336"/>
    </source>
</evidence>
<accession>A0A7K1T9C5</accession>
<dbReference type="Proteomes" id="UP000441336">
    <property type="component" value="Unassembled WGS sequence"/>
</dbReference>
<comment type="caution">
    <text evidence="2">The sequence shown here is derived from an EMBL/GenBank/DDBJ whole genome shotgun (WGS) entry which is preliminary data.</text>
</comment>
<dbReference type="RefSeq" id="WP_157561770.1">
    <property type="nucleotide sequence ID" value="NZ_WQKZ01000001.1"/>
</dbReference>
<feature type="chain" id="PRO_5029752916" evidence="1">
    <location>
        <begin position="22"/>
        <end position="285"/>
    </location>
</feature>
<name>A0A7K1T9C5_9BACT</name>
<dbReference type="EMBL" id="WQKZ01000001">
    <property type="protein sequence ID" value="MVN75000.1"/>
    <property type="molecule type" value="Genomic_DNA"/>
</dbReference>
<evidence type="ECO:0000256" key="1">
    <source>
        <dbReference type="SAM" id="SignalP"/>
    </source>
</evidence>
<protein>
    <submittedName>
        <fullName evidence="2">Uncharacterized protein</fullName>
    </submittedName>
</protein>
<keyword evidence="3" id="KW-1185">Reference proteome</keyword>
<keyword evidence="1" id="KW-0732">Signal</keyword>
<feature type="signal peptide" evidence="1">
    <location>
        <begin position="1"/>
        <end position="21"/>
    </location>
</feature>